<organism evidence="15 16">
    <name type="scientific">Cafeteria roenbergensis</name>
    <name type="common">Marine flagellate</name>
    <dbReference type="NCBI Taxonomy" id="33653"/>
    <lineage>
        <taxon>Eukaryota</taxon>
        <taxon>Sar</taxon>
        <taxon>Stramenopiles</taxon>
        <taxon>Bigyra</taxon>
        <taxon>Opalozoa</taxon>
        <taxon>Bicosoecida</taxon>
        <taxon>Cafeteriaceae</taxon>
        <taxon>Cafeteria</taxon>
    </lineage>
</organism>
<proteinExistence type="inferred from homology"/>
<dbReference type="GO" id="GO:0005759">
    <property type="term" value="C:mitochondrial matrix"/>
    <property type="evidence" value="ECO:0007669"/>
    <property type="project" value="UniProtKB-SubCell"/>
</dbReference>
<evidence type="ECO:0000256" key="8">
    <source>
        <dbReference type="ARBA" id="ARBA00022946"/>
    </source>
</evidence>
<dbReference type="GO" id="GO:0004826">
    <property type="term" value="F:phenylalanine-tRNA ligase activity"/>
    <property type="evidence" value="ECO:0007669"/>
    <property type="project" value="UniProtKB-EC"/>
</dbReference>
<evidence type="ECO:0000256" key="3">
    <source>
        <dbReference type="ARBA" id="ARBA00012814"/>
    </source>
</evidence>
<dbReference type="SMART" id="SM00896">
    <property type="entry name" value="FDX-ACB"/>
    <property type="match status" value="1"/>
</dbReference>
<dbReference type="InterPro" id="IPR002319">
    <property type="entry name" value="Phenylalanyl-tRNA_Synthase"/>
</dbReference>
<protein>
    <recommendedName>
        <fullName evidence="3">phenylalanine--tRNA ligase</fullName>
        <ecNumber evidence="3">6.1.1.20</ecNumber>
    </recommendedName>
    <alternativeName>
        <fullName evidence="11">Phenylalanyl-tRNA synthetase</fullName>
    </alternativeName>
</protein>
<evidence type="ECO:0000256" key="2">
    <source>
        <dbReference type="ARBA" id="ARBA00008226"/>
    </source>
</evidence>
<comment type="similarity">
    <text evidence="2">Belongs to the class-II aminoacyl-tRNA synthetase family.</text>
</comment>
<dbReference type="PROSITE" id="PS51447">
    <property type="entry name" value="FDX_ACB"/>
    <property type="match status" value="1"/>
</dbReference>
<feature type="domain" description="Aminoacyl-transfer RNA synthetases class-II family profile" evidence="13">
    <location>
        <begin position="166"/>
        <end position="327"/>
    </location>
</feature>
<dbReference type="EMBL" id="VLTM01000096">
    <property type="protein sequence ID" value="KAA0153793.1"/>
    <property type="molecule type" value="Genomic_DNA"/>
</dbReference>
<dbReference type="Gene3D" id="3.30.70.380">
    <property type="entry name" value="Ferrodoxin-fold anticodon-binding domain"/>
    <property type="match status" value="1"/>
</dbReference>
<dbReference type="PANTHER" id="PTHR11538">
    <property type="entry name" value="PHENYLALANYL-TRNA SYNTHETASE"/>
    <property type="match status" value="1"/>
</dbReference>
<evidence type="ECO:0000256" key="10">
    <source>
        <dbReference type="ARBA" id="ARBA00023146"/>
    </source>
</evidence>
<comment type="catalytic activity">
    <reaction evidence="12">
        <text>tRNA(Phe) + L-phenylalanine + ATP = L-phenylalanyl-tRNA(Phe) + AMP + diphosphate + H(+)</text>
        <dbReference type="Rhea" id="RHEA:19413"/>
        <dbReference type="Rhea" id="RHEA-COMP:9668"/>
        <dbReference type="Rhea" id="RHEA-COMP:9699"/>
        <dbReference type="ChEBI" id="CHEBI:15378"/>
        <dbReference type="ChEBI" id="CHEBI:30616"/>
        <dbReference type="ChEBI" id="CHEBI:33019"/>
        <dbReference type="ChEBI" id="CHEBI:58095"/>
        <dbReference type="ChEBI" id="CHEBI:78442"/>
        <dbReference type="ChEBI" id="CHEBI:78531"/>
        <dbReference type="ChEBI" id="CHEBI:456215"/>
        <dbReference type="EC" id="6.1.1.20"/>
    </reaction>
</comment>
<keyword evidence="6" id="KW-0067">ATP-binding</keyword>
<evidence type="ECO:0000256" key="12">
    <source>
        <dbReference type="ARBA" id="ARBA00049255"/>
    </source>
</evidence>
<dbReference type="FunFam" id="3.30.70.380:FF:000002">
    <property type="entry name" value="phenylalanine--tRNA ligase, mitochondrial"/>
    <property type="match status" value="1"/>
</dbReference>
<keyword evidence="10" id="KW-0030">Aminoacyl-tRNA synthetase</keyword>
<keyword evidence="4" id="KW-0436">Ligase</keyword>
<dbReference type="PROSITE" id="PS50862">
    <property type="entry name" value="AA_TRNA_LIGASE_II"/>
    <property type="match status" value="1"/>
</dbReference>
<dbReference type="GO" id="GO:0000049">
    <property type="term" value="F:tRNA binding"/>
    <property type="evidence" value="ECO:0007669"/>
    <property type="project" value="InterPro"/>
</dbReference>
<evidence type="ECO:0000259" key="14">
    <source>
        <dbReference type="PROSITE" id="PS51447"/>
    </source>
</evidence>
<dbReference type="SUPFAM" id="SSF54991">
    <property type="entry name" value="Anticodon-binding domain of PheRS"/>
    <property type="match status" value="1"/>
</dbReference>
<dbReference type="PANTHER" id="PTHR11538:SF41">
    <property type="entry name" value="PHENYLALANINE--TRNA LIGASE, MITOCHONDRIAL"/>
    <property type="match status" value="1"/>
</dbReference>
<reference evidence="15 16" key="1">
    <citation type="submission" date="2019-07" db="EMBL/GenBank/DDBJ databases">
        <title>Genomes of Cafeteria roenbergensis.</title>
        <authorList>
            <person name="Fischer M.G."/>
            <person name="Hackl T."/>
            <person name="Roman M."/>
        </authorList>
    </citation>
    <scope>NUCLEOTIDE SEQUENCE [LARGE SCALE GENOMIC DNA]</scope>
    <source>
        <strain evidence="15 16">Cflag</strain>
    </source>
</reference>
<dbReference type="InterPro" id="IPR005121">
    <property type="entry name" value="Fdx_antiC-bd"/>
</dbReference>
<keyword evidence="7" id="KW-0648">Protein biosynthesis</keyword>
<feature type="domain" description="FDX-ACB" evidence="14">
    <location>
        <begin position="324"/>
        <end position="415"/>
    </location>
</feature>
<dbReference type="Proteomes" id="UP000325113">
    <property type="component" value="Unassembled WGS sequence"/>
</dbReference>
<dbReference type="GO" id="GO:0005524">
    <property type="term" value="F:ATP binding"/>
    <property type="evidence" value="ECO:0007669"/>
    <property type="project" value="UniProtKB-KW"/>
</dbReference>
<dbReference type="InterPro" id="IPR006195">
    <property type="entry name" value="aa-tRNA-synth_II"/>
</dbReference>
<dbReference type="Pfam" id="PF01409">
    <property type="entry name" value="tRNA-synt_2d"/>
    <property type="match status" value="2"/>
</dbReference>
<sequence>MMAAALRLAGGSARSAARPFAGTAQVPRRWLAATPETIAALNNGHPRNNVPESVKAKVGMDLHHRPSHPLTTIKAGIADAFASLPAGEGGIARPKFKLFDDESPIVTVKQNFDDLLAPPDHVMRQPSDTFYVDEERLLRCHTSAHQTEKLREGNTAFLVAADCYRRDEIDATHYPVFHQVEGLRVFGPDELPPGLPCDATHPETRDFVCRDLRACLDHMVDGLFGADVERKWSDDYFPFTDPSFELEIQYNGKWLELLGCGMVHRDIMTNCGLGDRVGWAFGIGLERVAMARFGIPDIRLFWTDDERFHKQFDGSMDTRFESYSKYPPCNKDVAFWTPPGLHANDVYETIRETAGDLVESVELIDEFTHPKTGRHSTCYRVCYRSMDRSLTNAEVDLLQEQVRDRLSNSLGVELR</sequence>
<dbReference type="Gene3D" id="3.30.930.10">
    <property type="entry name" value="Bira Bifunctional Protein, Domain 2"/>
    <property type="match status" value="2"/>
</dbReference>
<evidence type="ECO:0000256" key="11">
    <source>
        <dbReference type="ARBA" id="ARBA00031194"/>
    </source>
</evidence>
<dbReference type="SUPFAM" id="SSF55681">
    <property type="entry name" value="Class II aaRS and biotin synthetases"/>
    <property type="match status" value="1"/>
</dbReference>
<evidence type="ECO:0000256" key="5">
    <source>
        <dbReference type="ARBA" id="ARBA00022741"/>
    </source>
</evidence>
<evidence type="ECO:0000256" key="9">
    <source>
        <dbReference type="ARBA" id="ARBA00023128"/>
    </source>
</evidence>
<dbReference type="InterPro" id="IPR045864">
    <property type="entry name" value="aa-tRNA-synth_II/BPL/LPL"/>
</dbReference>
<evidence type="ECO:0000256" key="4">
    <source>
        <dbReference type="ARBA" id="ARBA00022598"/>
    </source>
</evidence>
<evidence type="ECO:0000256" key="1">
    <source>
        <dbReference type="ARBA" id="ARBA00004305"/>
    </source>
</evidence>
<name>A0A5A8CKZ5_CAFRO</name>
<evidence type="ECO:0000259" key="13">
    <source>
        <dbReference type="PROSITE" id="PS50862"/>
    </source>
</evidence>
<evidence type="ECO:0000256" key="6">
    <source>
        <dbReference type="ARBA" id="ARBA00022840"/>
    </source>
</evidence>
<accession>A0A5A8CKZ5</accession>
<dbReference type="Pfam" id="PF03147">
    <property type="entry name" value="FDX-ACB"/>
    <property type="match status" value="1"/>
</dbReference>
<evidence type="ECO:0000313" key="15">
    <source>
        <dbReference type="EMBL" id="KAA0153793.1"/>
    </source>
</evidence>
<keyword evidence="9" id="KW-0496">Mitochondrion</keyword>
<dbReference type="EC" id="6.1.1.20" evidence="3"/>
<dbReference type="GO" id="GO:0006432">
    <property type="term" value="P:phenylalanyl-tRNA aminoacylation"/>
    <property type="evidence" value="ECO:0007669"/>
    <property type="project" value="TreeGrafter"/>
</dbReference>
<comment type="caution">
    <text evidence="15">The sequence shown here is derived from an EMBL/GenBank/DDBJ whole genome shotgun (WGS) entry which is preliminary data.</text>
</comment>
<dbReference type="InterPro" id="IPR036690">
    <property type="entry name" value="Fdx_antiC-bd_sf"/>
</dbReference>
<gene>
    <name evidence="15" type="ORF">FNF31_06397</name>
</gene>
<comment type="subcellular location">
    <subcellularLocation>
        <location evidence="1">Mitochondrion matrix</location>
    </subcellularLocation>
</comment>
<dbReference type="CDD" id="cd00496">
    <property type="entry name" value="PheRS_alpha_core"/>
    <property type="match status" value="1"/>
</dbReference>
<evidence type="ECO:0000313" key="16">
    <source>
        <dbReference type="Proteomes" id="UP000325113"/>
    </source>
</evidence>
<evidence type="ECO:0000256" key="7">
    <source>
        <dbReference type="ARBA" id="ARBA00022917"/>
    </source>
</evidence>
<keyword evidence="8" id="KW-0809">Transit peptide</keyword>
<keyword evidence="5" id="KW-0547">Nucleotide-binding</keyword>
<dbReference type="AlphaFoldDB" id="A0A5A8CKZ5"/>